<dbReference type="InterPro" id="IPR024185">
    <property type="entry name" value="FTHF_cligase-like_sf"/>
</dbReference>
<evidence type="ECO:0000256" key="4">
    <source>
        <dbReference type="RuleBase" id="RU361279"/>
    </source>
</evidence>
<keyword evidence="4" id="KW-0460">Magnesium</keyword>
<keyword evidence="4" id="KW-0479">Metal-binding</keyword>
<dbReference type="PANTHER" id="PTHR23407:SF1">
    <property type="entry name" value="5-FORMYLTETRAHYDROFOLATE CYCLO-LIGASE"/>
    <property type="match status" value="1"/>
</dbReference>
<comment type="caution">
    <text evidence="5">The sequence shown here is derived from an EMBL/GenBank/DDBJ whole genome shotgun (WGS) entry which is preliminary data.</text>
</comment>
<comment type="catalytic activity">
    <reaction evidence="4">
        <text>(6S)-5-formyl-5,6,7,8-tetrahydrofolate + ATP = (6R)-5,10-methenyltetrahydrofolate + ADP + phosphate</text>
        <dbReference type="Rhea" id="RHEA:10488"/>
        <dbReference type="ChEBI" id="CHEBI:30616"/>
        <dbReference type="ChEBI" id="CHEBI:43474"/>
        <dbReference type="ChEBI" id="CHEBI:57455"/>
        <dbReference type="ChEBI" id="CHEBI:57457"/>
        <dbReference type="ChEBI" id="CHEBI:456216"/>
        <dbReference type="EC" id="6.3.3.2"/>
    </reaction>
</comment>
<accession>A0ABW3HTQ5</accession>
<reference evidence="6" key="1">
    <citation type="journal article" date="2019" name="Int. J. Syst. Evol. Microbiol.">
        <title>The Global Catalogue of Microorganisms (GCM) 10K type strain sequencing project: providing services to taxonomists for standard genome sequencing and annotation.</title>
        <authorList>
            <consortium name="The Broad Institute Genomics Platform"/>
            <consortium name="The Broad Institute Genome Sequencing Center for Infectious Disease"/>
            <person name="Wu L."/>
            <person name="Ma J."/>
        </authorList>
    </citation>
    <scope>NUCLEOTIDE SEQUENCE [LARGE SCALE GENOMIC DNA]</scope>
    <source>
        <strain evidence="6">CCUG 59129</strain>
    </source>
</reference>
<dbReference type="Gene3D" id="3.40.50.10420">
    <property type="entry name" value="NagB/RpiA/CoA transferase-like"/>
    <property type="match status" value="1"/>
</dbReference>
<dbReference type="PIRSF" id="PIRSF006806">
    <property type="entry name" value="FTHF_cligase"/>
    <property type="match status" value="1"/>
</dbReference>
<evidence type="ECO:0000313" key="5">
    <source>
        <dbReference type="EMBL" id="MFD0960885.1"/>
    </source>
</evidence>
<dbReference type="InterPro" id="IPR037171">
    <property type="entry name" value="NagB/RpiA_transferase-like"/>
</dbReference>
<proteinExistence type="inferred from homology"/>
<dbReference type="InterPro" id="IPR002698">
    <property type="entry name" value="FTHF_cligase"/>
</dbReference>
<organism evidence="5 6">
    <name type="scientific">Paenibacillus chungangensis</name>
    <dbReference type="NCBI Taxonomy" id="696535"/>
    <lineage>
        <taxon>Bacteria</taxon>
        <taxon>Bacillati</taxon>
        <taxon>Bacillota</taxon>
        <taxon>Bacilli</taxon>
        <taxon>Bacillales</taxon>
        <taxon>Paenibacillaceae</taxon>
        <taxon>Paenibacillus</taxon>
    </lineage>
</organism>
<dbReference type="EMBL" id="JBHTJZ010000024">
    <property type="protein sequence ID" value="MFD0960885.1"/>
    <property type="molecule type" value="Genomic_DNA"/>
</dbReference>
<dbReference type="NCBIfam" id="TIGR02727">
    <property type="entry name" value="MTHFS_bact"/>
    <property type="match status" value="1"/>
</dbReference>
<dbReference type="GO" id="GO:0030272">
    <property type="term" value="F:5-formyltetrahydrofolate cyclo-ligase activity"/>
    <property type="evidence" value="ECO:0007669"/>
    <property type="project" value="UniProtKB-EC"/>
</dbReference>
<evidence type="ECO:0000313" key="6">
    <source>
        <dbReference type="Proteomes" id="UP001596989"/>
    </source>
</evidence>
<evidence type="ECO:0000256" key="2">
    <source>
        <dbReference type="ARBA" id="ARBA00022741"/>
    </source>
</evidence>
<name>A0ABW3HTQ5_9BACL</name>
<gene>
    <name evidence="5" type="ORF">ACFQ2I_15950</name>
</gene>
<dbReference type="SUPFAM" id="SSF100950">
    <property type="entry name" value="NagB/RpiA/CoA transferase-like"/>
    <property type="match status" value="1"/>
</dbReference>
<comment type="similarity">
    <text evidence="1 4">Belongs to the 5-formyltetrahydrofolate cyclo-ligase family.</text>
</comment>
<evidence type="ECO:0000256" key="1">
    <source>
        <dbReference type="ARBA" id="ARBA00010638"/>
    </source>
</evidence>
<keyword evidence="2 4" id="KW-0547">Nucleotide-binding</keyword>
<keyword evidence="6" id="KW-1185">Reference proteome</keyword>
<sequence length="204" mass="23191">MMGLESEIDKSVLRARLAAERDALNEELRVVWSERCSQHLVNYVQECGFNRILAYVPFRSELNISPFVEWCWSSDVEVWVPRCRRQDRSMTFYRLRDWDNLVDGAYGIKEPDPETMETLSEAVLPDLVIVPGLGFDYHGGRIGYGGGYYDRYAAAASNDWKSKPVSWIGVGYESQIMEKVPTEAHDLRLGGIATETGVRTSIEA</sequence>
<comment type="cofactor">
    <cofactor evidence="4">
        <name>Mg(2+)</name>
        <dbReference type="ChEBI" id="CHEBI:18420"/>
    </cofactor>
</comment>
<dbReference type="RefSeq" id="WP_377565787.1">
    <property type="nucleotide sequence ID" value="NZ_JBHTJZ010000024.1"/>
</dbReference>
<keyword evidence="3 4" id="KW-0067">ATP-binding</keyword>
<evidence type="ECO:0000256" key="3">
    <source>
        <dbReference type="ARBA" id="ARBA00022840"/>
    </source>
</evidence>
<dbReference type="PANTHER" id="PTHR23407">
    <property type="entry name" value="ATPASE INHIBITOR/5-FORMYLTETRAHYDROFOLATE CYCLO-LIGASE"/>
    <property type="match status" value="1"/>
</dbReference>
<dbReference type="Proteomes" id="UP001596989">
    <property type="component" value="Unassembled WGS sequence"/>
</dbReference>
<dbReference type="EC" id="6.3.3.2" evidence="4"/>
<protein>
    <recommendedName>
        <fullName evidence="4">5-formyltetrahydrofolate cyclo-ligase</fullName>
        <ecNumber evidence="4">6.3.3.2</ecNumber>
    </recommendedName>
</protein>
<keyword evidence="5" id="KW-0436">Ligase</keyword>
<dbReference type="Pfam" id="PF01812">
    <property type="entry name" value="5-FTHF_cyc-lig"/>
    <property type="match status" value="1"/>
</dbReference>